<evidence type="ECO:0000313" key="5">
    <source>
        <dbReference type="Proteomes" id="UP000310158"/>
    </source>
</evidence>
<feature type="compositionally biased region" description="Low complexity" evidence="2">
    <location>
        <begin position="803"/>
        <end position="824"/>
    </location>
</feature>
<feature type="region of interest" description="Disordered" evidence="2">
    <location>
        <begin position="452"/>
        <end position="488"/>
    </location>
</feature>
<gene>
    <name evidence="4" type="ORF">EW146_g9072</name>
</gene>
<dbReference type="OrthoDB" id="294251at2759"/>
<feature type="region of interest" description="Disordered" evidence="2">
    <location>
        <begin position="1"/>
        <end position="54"/>
    </location>
</feature>
<feature type="region of interest" description="Disordered" evidence="2">
    <location>
        <begin position="309"/>
        <end position="371"/>
    </location>
</feature>
<accession>A0A4S4LAS6</accession>
<reference evidence="4 5" key="1">
    <citation type="submission" date="2019-02" db="EMBL/GenBank/DDBJ databases">
        <title>Genome sequencing of the rare red list fungi Bondarzewia mesenterica.</title>
        <authorList>
            <person name="Buettner E."/>
            <person name="Kellner H."/>
        </authorList>
    </citation>
    <scope>NUCLEOTIDE SEQUENCE [LARGE SCALE GENOMIC DNA]</scope>
    <source>
        <strain evidence="4 5">DSM 108281</strain>
    </source>
</reference>
<dbReference type="Gene3D" id="1.10.8.270">
    <property type="entry name" value="putative rabgap domain of human tbc1 domain family member 14 like domains"/>
    <property type="match status" value="1"/>
</dbReference>
<comment type="caution">
    <text evidence="4">The sequence shown here is derived from an EMBL/GenBank/DDBJ whole genome shotgun (WGS) entry which is preliminary data.</text>
</comment>
<dbReference type="Proteomes" id="UP000310158">
    <property type="component" value="Unassembled WGS sequence"/>
</dbReference>
<dbReference type="AlphaFoldDB" id="A0A4S4LAS6"/>
<dbReference type="EMBL" id="SGPL01000718">
    <property type="protein sequence ID" value="THH08191.1"/>
    <property type="molecule type" value="Genomic_DNA"/>
</dbReference>
<dbReference type="SUPFAM" id="SSF47923">
    <property type="entry name" value="Ypt/Rab-GAP domain of gyp1p"/>
    <property type="match status" value="2"/>
</dbReference>
<proteinExistence type="predicted"/>
<dbReference type="Pfam" id="PF00566">
    <property type="entry name" value="RabGAP-TBC"/>
    <property type="match status" value="1"/>
</dbReference>
<dbReference type="PANTHER" id="PTHR47219:SF20">
    <property type="entry name" value="TBC1 DOMAIN FAMILY MEMBER 2B"/>
    <property type="match status" value="1"/>
</dbReference>
<evidence type="ECO:0000313" key="4">
    <source>
        <dbReference type="EMBL" id="THH08191.1"/>
    </source>
</evidence>
<feature type="compositionally biased region" description="Low complexity" evidence="2">
    <location>
        <begin position="335"/>
        <end position="349"/>
    </location>
</feature>
<name>A0A4S4LAS6_9AGAM</name>
<feature type="region of interest" description="Disordered" evidence="2">
    <location>
        <begin position="386"/>
        <end position="440"/>
    </location>
</feature>
<keyword evidence="5" id="KW-1185">Reference proteome</keyword>
<dbReference type="InterPro" id="IPR035969">
    <property type="entry name" value="Rab-GAP_TBC_sf"/>
</dbReference>
<dbReference type="PANTHER" id="PTHR47219">
    <property type="entry name" value="RAB GTPASE-ACTIVATING PROTEIN 1-LIKE"/>
    <property type="match status" value="1"/>
</dbReference>
<dbReference type="Gene3D" id="1.10.472.80">
    <property type="entry name" value="Ypt/Rab-GAP domain of gyp1p, domain 3"/>
    <property type="match status" value="1"/>
</dbReference>
<dbReference type="InterPro" id="IPR000195">
    <property type="entry name" value="Rab-GAP-TBC_dom"/>
</dbReference>
<feature type="compositionally biased region" description="Basic and acidic residues" evidence="2">
    <location>
        <begin position="536"/>
        <end position="555"/>
    </location>
</feature>
<feature type="compositionally biased region" description="Low complexity" evidence="2">
    <location>
        <begin position="1"/>
        <end position="15"/>
    </location>
</feature>
<evidence type="ECO:0000256" key="1">
    <source>
        <dbReference type="SAM" id="Coils"/>
    </source>
</evidence>
<dbReference type="FunFam" id="1.10.8.270:FF:000026">
    <property type="entry name" value="TBC (Tre-2/Bub2/Cdc16) domain family"/>
    <property type="match status" value="1"/>
</dbReference>
<organism evidence="4 5">
    <name type="scientific">Bondarzewia mesenterica</name>
    <dbReference type="NCBI Taxonomy" id="1095465"/>
    <lineage>
        <taxon>Eukaryota</taxon>
        <taxon>Fungi</taxon>
        <taxon>Dikarya</taxon>
        <taxon>Basidiomycota</taxon>
        <taxon>Agaricomycotina</taxon>
        <taxon>Agaricomycetes</taxon>
        <taxon>Russulales</taxon>
        <taxon>Bondarzewiaceae</taxon>
        <taxon>Bondarzewia</taxon>
    </lineage>
</organism>
<feature type="compositionally biased region" description="Polar residues" evidence="2">
    <location>
        <begin position="350"/>
        <end position="365"/>
    </location>
</feature>
<dbReference type="SMART" id="SM00164">
    <property type="entry name" value="TBC"/>
    <property type="match status" value="1"/>
</dbReference>
<feature type="region of interest" description="Disordered" evidence="2">
    <location>
        <begin position="536"/>
        <end position="567"/>
    </location>
</feature>
<dbReference type="InterPro" id="IPR050302">
    <property type="entry name" value="Rab_GAP_TBC_domain"/>
</dbReference>
<sequence length="1215" mass="132403">MASSTASPVPASTPVHLHPLSTEEPPSRGRRTRTGQRQDTPLATPGGTPSKPSLNYFTLKAQLETGSLSGRGSWDGSVRGYGKAYRRREHDRAVTDDADGADGRSALNDLAALWDRPRRPPPLFVVGSSKDSRVSYDISADSELNLVDVENTDFSPESTAQIIATRWHEYSDEAIQSTISSFSVSDSPASVSAHPYHSALRVLSAAYHNLTKARQRLEENRRLLLEKEEARRRRAEELMNELQPSEQDVARRVLQSLFTDDDEEEHKIQRQQSHMSLTESLSEAIMDKVTLIHHDDPNETITPIASKITITPPGEEDVTVMDGPVTEDMHPVTPSTDSLLADDSSSHSLGNASLKTPSLDTQASSRSERSSIGDWMGSWWVKPRSKSSRSAFTSPQEDSKKEEILDSTLSSTVDDNSDSRSGVTPKANSADPVPNQSFSAANSPVQVSIPAPAPAAPSLTTELQTSVGTSLAPSTVSPYMSGERPPQGSSLRAIVQATRVMTSDPSSILADQGRDTSPLIAGLALQLVQHSREADIEIREIPKEKKDRKSEKTNTGDHGNPRATLAKPSSVDITTTLSRALNAEEVPARKPARGRMASFTGPMLTSPLFGSFLPQQQKKQTIGTDTAYKPTAGVQESPAQASTANVAGVQVSTSKVASVPLESIIPVTSQPPTEYLSRTYPPLTARDFRAFIPLPNSRLSVYHDETNQEPLTDRFGFMYDVSQYDALLLVRAKECGSAAPACLTGIRIADRTEDNNWSDEEDDAASVVEIVKEACDCDGEPSGTRGGRPLLRRVPTTESSAASLGSRGISPSSSRASRMRSPTASTPPAPFVKSSTSILSVDADTPRHVCANVVRHLLEDLTKVHGQRQAAQRKEWDAFVRLRRKSKVGPASKVSAPATAAGGAAAILGLGTAVAEDELSHSEGLIGFAQLGLSTNKDDRRELERLVRSGIPLVYRAKVWLECSGGLEMREPGLFSDLLAETNGDKNVAREIEKDVGRTMPLNVFFGGDGVGVHKLRRVLTAYSRRNTAVGYCQGMNLVASTLLLVHADEEEAFWVLAAIIERILPEDFFSPSLLPSRACPLVLLDYVQEHTPKLFNHLKQLGIDLPAICFSWFLSLFTDCLPVETLFRVWDVFLVDGLDVLFRVALSILRSNEQELLRCESIPAVYVALASLPTRMWQPDKLLQLEADLRSTIVHTDIVKKRDQHISELLQAIN</sequence>
<feature type="region of interest" description="Disordered" evidence="2">
    <location>
        <begin position="778"/>
        <end position="833"/>
    </location>
</feature>
<dbReference type="GO" id="GO:0005096">
    <property type="term" value="F:GTPase activator activity"/>
    <property type="evidence" value="ECO:0007669"/>
    <property type="project" value="TreeGrafter"/>
</dbReference>
<dbReference type="GO" id="GO:0031267">
    <property type="term" value="F:small GTPase binding"/>
    <property type="evidence" value="ECO:0007669"/>
    <property type="project" value="TreeGrafter"/>
</dbReference>
<protein>
    <recommendedName>
        <fullName evidence="3">Rab-GAP TBC domain-containing protein</fullName>
    </recommendedName>
</protein>
<feature type="domain" description="Rab-GAP TBC" evidence="3">
    <location>
        <begin position="950"/>
        <end position="1138"/>
    </location>
</feature>
<evidence type="ECO:0000256" key="2">
    <source>
        <dbReference type="SAM" id="MobiDB-lite"/>
    </source>
</evidence>
<feature type="coiled-coil region" evidence="1">
    <location>
        <begin position="200"/>
        <end position="240"/>
    </location>
</feature>
<feature type="compositionally biased region" description="Polar residues" evidence="2">
    <location>
        <begin position="458"/>
        <end position="478"/>
    </location>
</feature>
<dbReference type="PROSITE" id="PS50086">
    <property type="entry name" value="TBC_RABGAP"/>
    <property type="match status" value="1"/>
</dbReference>
<evidence type="ECO:0000259" key="3">
    <source>
        <dbReference type="PROSITE" id="PS50086"/>
    </source>
</evidence>
<feature type="compositionally biased region" description="Polar residues" evidence="2">
    <location>
        <begin position="407"/>
        <end position="422"/>
    </location>
</feature>
<keyword evidence="1" id="KW-0175">Coiled coil</keyword>